<evidence type="ECO:0000313" key="2">
    <source>
        <dbReference type="Proteomes" id="UP000256970"/>
    </source>
</evidence>
<proteinExistence type="predicted"/>
<accession>A0A383WFB7</accession>
<organism evidence="1 2">
    <name type="scientific">Tetradesmus obliquus</name>
    <name type="common">Green alga</name>
    <name type="synonym">Acutodesmus obliquus</name>
    <dbReference type="NCBI Taxonomy" id="3088"/>
    <lineage>
        <taxon>Eukaryota</taxon>
        <taxon>Viridiplantae</taxon>
        <taxon>Chlorophyta</taxon>
        <taxon>core chlorophytes</taxon>
        <taxon>Chlorophyceae</taxon>
        <taxon>CS clade</taxon>
        <taxon>Sphaeropleales</taxon>
        <taxon>Scenedesmaceae</taxon>
        <taxon>Tetradesmus</taxon>
    </lineage>
</organism>
<dbReference type="AlphaFoldDB" id="A0A383WFB7"/>
<dbReference type="Proteomes" id="UP000256970">
    <property type="component" value="Unassembled WGS sequence"/>
</dbReference>
<sequence>MLNPQFYNIASADTSRLQGASFCSSCVCAVGVANLLGFEAAGVLLQGQQLSALAAADYAAAVGAVSVLADTCSTVLGARLLESGSLTPAALVAFAGCSASSLQCAEQDRAAAAALAARQAARSAAQAAAGLSPTRLALVAAASAALSVLLVL</sequence>
<evidence type="ECO:0000313" key="1">
    <source>
        <dbReference type="EMBL" id="SZX76295.1"/>
    </source>
</evidence>
<gene>
    <name evidence="1" type="ORF">BQ4739_LOCUS16685</name>
</gene>
<protein>
    <submittedName>
        <fullName evidence="1">Uncharacterized protein</fullName>
    </submittedName>
</protein>
<dbReference type="EMBL" id="FNXT01001254">
    <property type="protein sequence ID" value="SZX76295.1"/>
    <property type="molecule type" value="Genomic_DNA"/>
</dbReference>
<name>A0A383WFB7_TETOB</name>
<keyword evidence="2" id="KW-1185">Reference proteome</keyword>
<reference evidence="1 2" key="1">
    <citation type="submission" date="2016-10" db="EMBL/GenBank/DDBJ databases">
        <authorList>
            <person name="Cai Z."/>
        </authorList>
    </citation>
    <scope>NUCLEOTIDE SEQUENCE [LARGE SCALE GENOMIC DNA]</scope>
</reference>